<evidence type="ECO:0000259" key="2">
    <source>
        <dbReference type="Pfam" id="PF13200"/>
    </source>
</evidence>
<accession>A0A0G1PVN1</accession>
<organism evidence="3 4">
    <name type="scientific">Candidatus Azambacteria bacterium GW2011_GWB1_46_27</name>
    <dbReference type="NCBI Taxonomy" id="1618617"/>
    <lineage>
        <taxon>Bacteria</taxon>
        <taxon>Candidatus Azamiibacteriota</taxon>
    </lineage>
</organism>
<sequence>MARKNDLLFRAFLFAIALILALFCFILIKGKLTFGTDFPAMVNVSSTFANPANVKALYLTSDTVRNPKKMFLINKLLDETELNGVIIDVKVGKPAIDKELEKIVADFNRRGVWTIARIVVMQDSRLATRRPELAIKNSKGEFWRSGKREWQRYWVDPASEEVIEYNIAIAKKAIDAGFKEIQFDYIRFPSDGNMKDMVYPYYKGGSKYEVMDKFFARLTSELKTYDPEIVLSIDIFGEVYVNGRGPGIGQNLKDIEKYFDVISPMNYPSHFNCGEFGFHDPNRHPYEIMSKSLSAGKKHLTKPGVIIRPWLQAFSIANIYKCGGKIVYGKDELAAQIKAVYDNKHYGWMLWNASNRYSEEDLKAILAQKN</sequence>
<dbReference type="InterPro" id="IPR017853">
    <property type="entry name" value="GH"/>
</dbReference>
<dbReference type="Proteomes" id="UP000034067">
    <property type="component" value="Unassembled WGS sequence"/>
</dbReference>
<keyword evidence="1" id="KW-0812">Transmembrane</keyword>
<feature type="domain" description="DUF4015" evidence="2">
    <location>
        <begin position="56"/>
        <end position="357"/>
    </location>
</feature>
<evidence type="ECO:0000313" key="3">
    <source>
        <dbReference type="EMBL" id="KKU36587.1"/>
    </source>
</evidence>
<dbReference type="SUPFAM" id="SSF51445">
    <property type="entry name" value="(Trans)glycosidases"/>
    <property type="match status" value="1"/>
</dbReference>
<dbReference type="Pfam" id="PF13200">
    <property type="entry name" value="DUF4015"/>
    <property type="match status" value="1"/>
</dbReference>
<name>A0A0G1PVN1_9BACT</name>
<dbReference type="InterPro" id="IPR025275">
    <property type="entry name" value="DUF4015"/>
</dbReference>
<dbReference type="PATRIC" id="fig|1618617.3.peg.17"/>
<gene>
    <name evidence="3" type="ORF">UX48_C0002G0002</name>
</gene>
<keyword evidence="1" id="KW-0472">Membrane</keyword>
<evidence type="ECO:0000256" key="1">
    <source>
        <dbReference type="SAM" id="Phobius"/>
    </source>
</evidence>
<protein>
    <recommendedName>
        <fullName evidence="2">DUF4015 domain-containing protein</fullName>
    </recommendedName>
</protein>
<dbReference type="AlphaFoldDB" id="A0A0G1PVN1"/>
<proteinExistence type="predicted"/>
<dbReference type="Gene3D" id="3.20.20.80">
    <property type="entry name" value="Glycosidases"/>
    <property type="match status" value="1"/>
</dbReference>
<reference evidence="3 4" key="1">
    <citation type="journal article" date="2015" name="Nature">
        <title>rRNA introns, odd ribosomes, and small enigmatic genomes across a large radiation of phyla.</title>
        <authorList>
            <person name="Brown C.T."/>
            <person name="Hug L.A."/>
            <person name="Thomas B.C."/>
            <person name="Sharon I."/>
            <person name="Castelle C.J."/>
            <person name="Singh A."/>
            <person name="Wilkins M.J."/>
            <person name="Williams K.H."/>
            <person name="Banfield J.F."/>
        </authorList>
    </citation>
    <scope>NUCLEOTIDE SEQUENCE [LARGE SCALE GENOMIC DNA]</scope>
</reference>
<keyword evidence="1" id="KW-1133">Transmembrane helix</keyword>
<dbReference type="EMBL" id="LCMJ01000002">
    <property type="protein sequence ID" value="KKU36587.1"/>
    <property type="molecule type" value="Genomic_DNA"/>
</dbReference>
<evidence type="ECO:0000313" key="4">
    <source>
        <dbReference type="Proteomes" id="UP000034067"/>
    </source>
</evidence>
<comment type="caution">
    <text evidence="3">The sequence shown here is derived from an EMBL/GenBank/DDBJ whole genome shotgun (WGS) entry which is preliminary data.</text>
</comment>
<feature type="transmembrane region" description="Helical" evidence="1">
    <location>
        <begin position="7"/>
        <end position="28"/>
    </location>
</feature>